<evidence type="ECO:0000313" key="2">
    <source>
        <dbReference type="Proteomes" id="UP000054166"/>
    </source>
</evidence>
<gene>
    <name evidence="1" type="ORF">PILCRDRAFT_227531</name>
</gene>
<dbReference type="HOGENOM" id="CLU_2543355_0_0_1"/>
<sequence length="83" mass="9466">MQRLKNISSSFRQGNSLSRFHPIGSARLTATSHRTRDLAKYRRPCQSTLAVRWKFVRLLGDCTGHTSAHESTFAFKMASPNVW</sequence>
<dbReference type="AlphaFoldDB" id="A0A0C3CIB2"/>
<dbReference type="EMBL" id="KN832975">
    <property type="protein sequence ID" value="KIM89517.1"/>
    <property type="molecule type" value="Genomic_DNA"/>
</dbReference>
<proteinExistence type="predicted"/>
<accession>A0A0C3CIB2</accession>
<name>A0A0C3CIB2_PILCF</name>
<reference evidence="2" key="2">
    <citation type="submission" date="2015-01" db="EMBL/GenBank/DDBJ databases">
        <title>Evolutionary Origins and Diversification of the Mycorrhizal Mutualists.</title>
        <authorList>
            <consortium name="DOE Joint Genome Institute"/>
            <consortium name="Mycorrhizal Genomics Consortium"/>
            <person name="Kohler A."/>
            <person name="Kuo A."/>
            <person name="Nagy L.G."/>
            <person name="Floudas D."/>
            <person name="Copeland A."/>
            <person name="Barry K.W."/>
            <person name="Cichocki N."/>
            <person name="Veneault-Fourrey C."/>
            <person name="LaButti K."/>
            <person name="Lindquist E.A."/>
            <person name="Lipzen A."/>
            <person name="Lundell T."/>
            <person name="Morin E."/>
            <person name="Murat C."/>
            <person name="Riley R."/>
            <person name="Ohm R."/>
            <person name="Sun H."/>
            <person name="Tunlid A."/>
            <person name="Henrissat B."/>
            <person name="Grigoriev I.V."/>
            <person name="Hibbett D.S."/>
            <person name="Martin F."/>
        </authorList>
    </citation>
    <scope>NUCLEOTIDE SEQUENCE [LARGE SCALE GENOMIC DNA]</scope>
    <source>
        <strain evidence="2">F 1598</strain>
    </source>
</reference>
<protein>
    <submittedName>
        <fullName evidence="1">Uncharacterized protein</fullName>
    </submittedName>
</protein>
<reference evidence="1 2" key="1">
    <citation type="submission" date="2014-04" db="EMBL/GenBank/DDBJ databases">
        <authorList>
            <consortium name="DOE Joint Genome Institute"/>
            <person name="Kuo A."/>
            <person name="Tarkka M."/>
            <person name="Buscot F."/>
            <person name="Kohler A."/>
            <person name="Nagy L.G."/>
            <person name="Floudas D."/>
            <person name="Copeland A."/>
            <person name="Barry K.W."/>
            <person name="Cichocki N."/>
            <person name="Veneault-Fourrey C."/>
            <person name="LaButti K."/>
            <person name="Lindquist E.A."/>
            <person name="Lipzen A."/>
            <person name="Lundell T."/>
            <person name="Morin E."/>
            <person name="Murat C."/>
            <person name="Sun H."/>
            <person name="Tunlid A."/>
            <person name="Henrissat B."/>
            <person name="Grigoriev I.V."/>
            <person name="Hibbett D.S."/>
            <person name="Martin F."/>
            <person name="Nordberg H.P."/>
            <person name="Cantor M.N."/>
            <person name="Hua S.X."/>
        </authorList>
    </citation>
    <scope>NUCLEOTIDE SEQUENCE [LARGE SCALE GENOMIC DNA]</scope>
    <source>
        <strain evidence="1 2">F 1598</strain>
    </source>
</reference>
<keyword evidence="2" id="KW-1185">Reference proteome</keyword>
<dbReference type="Proteomes" id="UP000054166">
    <property type="component" value="Unassembled WGS sequence"/>
</dbReference>
<evidence type="ECO:0000313" key="1">
    <source>
        <dbReference type="EMBL" id="KIM89517.1"/>
    </source>
</evidence>
<organism evidence="1 2">
    <name type="scientific">Piloderma croceum (strain F 1598)</name>
    <dbReference type="NCBI Taxonomy" id="765440"/>
    <lineage>
        <taxon>Eukaryota</taxon>
        <taxon>Fungi</taxon>
        <taxon>Dikarya</taxon>
        <taxon>Basidiomycota</taxon>
        <taxon>Agaricomycotina</taxon>
        <taxon>Agaricomycetes</taxon>
        <taxon>Agaricomycetidae</taxon>
        <taxon>Atheliales</taxon>
        <taxon>Atheliaceae</taxon>
        <taxon>Piloderma</taxon>
    </lineage>
</organism>
<dbReference type="InParanoid" id="A0A0C3CIB2"/>